<organism evidence="1 2">
    <name type="scientific">Thiohalocapsa halophila</name>
    <dbReference type="NCBI Taxonomy" id="69359"/>
    <lineage>
        <taxon>Bacteria</taxon>
        <taxon>Pseudomonadati</taxon>
        <taxon>Pseudomonadota</taxon>
        <taxon>Gammaproteobacteria</taxon>
        <taxon>Chromatiales</taxon>
        <taxon>Chromatiaceae</taxon>
        <taxon>Thiohalocapsa</taxon>
    </lineage>
</organism>
<dbReference type="InterPro" id="IPR007709">
    <property type="entry name" value="N-FG_amidohydro"/>
</dbReference>
<dbReference type="Pfam" id="PF05013">
    <property type="entry name" value="FGase"/>
    <property type="match status" value="1"/>
</dbReference>
<evidence type="ECO:0000313" key="2">
    <source>
        <dbReference type="Proteomes" id="UP000748752"/>
    </source>
</evidence>
<keyword evidence="2" id="KW-1185">Reference proteome</keyword>
<accession>A0ABS1CIT9</accession>
<gene>
    <name evidence="1" type="ORF">CKO31_11755</name>
</gene>
<dbReference type="RefSeq" id="WP_200237584.1">
    <property type="nucleotide sequence ID" value="NZ_NRRV01000025.1"/>
</dbReference>
<name>A0ABS1CIT9_9GAMM</name>
<evidence type="ECO:0008006" key="3">
    <source>
        <dbReference type="Google" id="ProtNLM"/>
    </source>
</evidence>
<evidence type="ECO:0000313" key="1">
    <source>
        <dbReference type="EMBL" id="MBK1631404.1"/>
    </source>
</evidence>
<proteinExistence type="predicted"/>
<dbReference type="Gene3D" id="3.40.630.40">
    <property type="entry name" value="Zn-dependent exopeptidases"/>
    <property type="match status" value="1"/>
</dbReference>
<protein>
    <recommendedName>
        <fullName evidence="3">N-formylglutamate amidohydrolase</fullName>
    </recommendedName>
</protein>
<dbReference type="EMBL" id="NRRV01000025">
    <property type="protein sequence ID" value="MBK1631404.1"/>
    <property type="molecule type" value="Genomic_DNA"/>
</dbReference>
<sequence>MDRLPLLISVPHAGLAVPAEVAEMNLLTPAQIAADGDAGAAAIYAVLRDRVAHFVTTDTARAFVDLNRAEDDFGKDGVVKTHTCWDEPVYRTPLPAATVETLLARRHRPYHQRLRALAGSGVVLGVDCHTMAAAGPPVGPDSGASRPEVCIGDGDGACPRDWAQALVDCFQRHFTGEVTLNRPFSGGHIVRAHAAELPWVMIELSRAPFATDAEKGRRVLAALRDWLDTRGLP</sequence>
<reference evidence="1 2" key="1">
    <citation type="journal article" date="2020" name="Microorganisms">
        <title>Osmotic Adaptation and Compatible Solute Biosynthesis of Phototrophic Bacteria as Revealed from Genome Analyses.</title>
        <authorList>
            <person name="Imhoff J.F."/>
            <person name="Rahn T."/>
            <person name="Kunzel S."/>
            <person name="Keller A."/>
            <person name="Neulinger S.C."/>
        </authorList>
    </citation>
    <scope>NUCLEOTIDE SEQUENCE [LARGE SCALE GENOMIC DNA]</scope>
    <source>
        <strain evidence="1 2">DSM 6210</strain>
    </source>
</reference>
<dbReference type="Proteomes" id="UP000748752">
    <property type="component" value="Unassembled WGS sequence"/>
</dbReference>
<dbReference type="SUPFAM" id="SSF53187">
    <property type="entry name" value="Zn-dependent exopeptidases"/>
    <property type="match status" value="1"/>
</dbReference>
<comment type="caution">
    <text evidence="1">The sequence shown here is derived from an EMBL/GenBank/DDBJ whole genome shotgun (WGS) entry which is preliminary data.</text>
</comment>